<dbReference type="GO" id="GO:0071949">
    <property type="term" value="F:FAD binding"/>
    <property type="evidence" value="ECO:0007669"/>
    <property type="project" value="TreeGrafter"/>
</dbReference>
<dbReference type="SUPFAM" id="SSF51730">
    <property type="entry name" value="FAD-linked oxidoreductase"/>
    <property type="match status" value="1"/>
</dbReference>
<evidence type="ECO:0000256" key="3">
    <source>
        <dbReference type="ARBA" id="ARBA00006743"/>
    </source>
</evidence>
<proteinExistence type="inferred from homology"/>
<dbReference type="EMBL" id="CAEZSR010000256">
    <property type="protein sequence ID" value="CAB4594174.1"/>
    <property type="molecule type" value="Genomic_DNA"/>
</dbReference>
<dbReference type="GO" id="GO:0035999">
    <property type="term" value="P:tetrahydrofolate interconversion"/>
    <property type="evidence" value="ECO:0007669"/>
    <property type="project" value="UniProtKB-UniPathway"/>
</dbReference>
<keyword evidence="4" id="KW-0285">Flavoprotein</keyword>
<dbReference type="Pfam" id="PF02219">
    <property type="entry name" value="MTHFR"/>
    <property type="match status" value="1"/>
</dbReference>
<evidence type="ECO:0000256" key="4">
    <source>
        <dbReference type="ARBA" id="ARBA00022630"/>
    </source>
</evidence>
<evidence type="ECO:0000313" key="7">
    <source>
        <dbReference type="EMBL" id="CAB4594174.1"/>
    </source>
</evidence>
<reference evidence="7" key="1">
    <citation type="submission" date="2020-05" db="EMBL/GenBank/DDBJ databases">
        <authorList>
            <person name="Chiriac C."/>
            <person name="Salcher M."/>
            <person name="Ghai R."/>
            <person name="Kavagutti S V."/>
        </authorList>
    </citation>
    <scope>NUCLEOTIDE SEQUENCE</scope>
</reference>
<dbReference type="GO" id="GO:0004489">
    <property type="term" value="F:methylenetetrahydrofolate reductase [NAD(P)H] activity"/>
    <property type="evidence" value="ECO:0007669"/>
    <property type="project" value="InterPro"/>
</dbReference>
<organism evidence="7">
    <name type="scientific">freshwater metagenome</name>
    <dbReference type="NCBI Taxonomy" id="449393"/>
    <lineage>
        <taxon>unclassified sequences</taxon>
        <taxon>metagenomes</taxon>
        <taxon>ecological metagenomes</taxon>
    </lineage>
</organism>
<evidence type="ECO:0000256" key="5">
    <source>
        <dbReference type="ARBA" id="ARBA00022827"/>
    </source>
</evidence>
<sequence length="291" mass="31617">MARIADLLASGPTFSFEFFPPKNEAGWLSLGRTIAELEHLGPHYVSVTYGAGGSTRTRTADLVSWVKRQTPISPMAHLTCQGHTRAEIRDILIDYRAEGVQNLLALGGDPPADGSEHAVSEYRFSSELVDDIRAFGGFSIGVAAHPEGHPRSPDLVSDRAHLARKLADADFAITQFFFEIDHYLSMMDDLASHGVDKPVIPGIMPVTNLAQVSRMAHMSGAEVPRWLVEKVSKAGDDPEEAVRIGVDIATELCARLLEVGAPGLHFYTLNRSGPTRDLWRQLGLDAPPDAG</sequence>
<dbReference type="Gene3D" id="3.20.20.220">
    <property type="match status" value="1"/>
</dbReference>
<accession>A0A6J6G4R7</accession>
<evidence type="ECO:0000256" key="6">
    <source>
        <dbReference type="ARBA" id="ARBA00023002"/>
    </source>
</evidence>
<dbReference type="GO" id="GO:0005829">
    <property type="term" value="C:cytosol"/>
    <property type="evidence" value="ECO:0007669"/>
    <property type="project" value="TreeGrafter"/>
</dbReference>
<gene>
    <name evidence="7" type="ORF">UFOPK1493_03907</name>
</gene>
<protein>
    <submittedName>
        <fullName evidence="7">Unannotated protein</fullName>
    </submittedName>
</protein>
<name>A0A6J6G4R7_9ZZZZ</name>
<dbReference type="PANTHER" id="PTHR45754">
    <property type="entry name" value="METHYLENETETRAHYDROFOLATE REDUCTASE"/>
    <property type="match status" value="1"/>
</dbReference>
<dbReference type="GO" id="GO:0009086">
    <property type="term" value="P:methionine biosynthetic process"/>
    <property type="evidence" value="ECO:0007669"/>
    <property type="project" value="TreeGrafter"/>
</dbReference>
<evidence type="ECO:0000256" key="1">
    <source>
        <dbReference type="ARBA" id="ARBA00001974"/>
    </source>
</evidence>
<comment type="pathway">
    <text evidence="2">One-carbon metabolism; tetrahydrofolate interconversion.</text>
</comment>
<keyword evidence="5" id="KW-0274">FAD</keyword>
<dbReference type="PANTHER" id="PTHR45754:SF3">
    <property type="entry name" value="METHYLENETETRAHYDROFOLATE REDUCTASE (NADPH)"/>
    <property type="match status" value="1"/>
</dbReference>
<keyword evidence="6" id="KW-0560">Oxidoreductase</keyword>
<evidence type="ECO:0000256" key="2">
    <source>
        <dbReference type="ARBA" id="ARBA00004777"/>
    </source>
</evidence>
<dbReference type="InterPro" id="IPR029041">
    <property type="entry name" value="FAD-linked_oxidoreductase-like"/>
</dbReference>
<dbReference type="UniPathway" id="UPA00193"/>
<dbReference type="InterPro" id="IPR003171">
    <property type="entry name" value="Mehydrof_redctse-like"/>
</dbReference>
<dbReference type="CDD" id="cd00537">
    <property type="entry name" value="MTHFR"/>
    <property type="match status" value="1"/>
</dbReference>
<dbReference type="AlphaFoldDB" id="A0A6J6G4R7"/>
<comment type="similarity">
    <text evidence="3">Belongs to the methylenetetrahydrofolate reductase family.</text>
</comment>
<comment type="cofactor">
    <cofactor evidence="1">
        <name>FAD</name>
        <dbReference type="ChEBI" id="CHEBI:57692"/>
    </cofactor>
</comment>